<sequence length="201" mass="20508">MSRMAGIGVSPIVLLSLLLLAIGGAHATIFFPRPLTVTGQLCCTQNGNCPGTPVAGATVTLNCPGSILRPPVSVSTTTTATGTFSLSAIRQSITGLTIFVGCTITVQLPVPATAACPVLSNTGGILISLIRRTGEVGGVQNGLVPVPLERQSYTTLAHACHPAAVRGEFGQLREPAEKPIALTTALRIGGDRETSEAAGVR</sequence>
<evidence type="ECO:0000313" key="3">
    <source>
        <dbReference type="Proteomes" id="UP000298416"/>
    </source>
</evidence>
<comment type="caution">
    <text evidence="2">The sequence shown here is derived from an EMBL/GenBank/DDBJ whole genome shotgun (WGS) entry which is preliminary data.</text>
</comment>
<keyword evidence="3" id="KW-1185">Reference proteome</keyword>
<reference evidence="2" key="1">
    <citation type="submission" date="2018-01" db="EMBL/GenBank/DDBJ databases">
        <authorList>
            <person name="Mao J.F."/>
        </authorList>
    </citation>
    <scope>NUCLEOTIDE SEQUENCE</scope>
    <source>
        <strain evidence="2">Huo1</strain>
        <tissue evidence="2">Leaf</tissue>
    </source>
</reference>
<feature type="chain" id="PRO_5036470170" evidence="1">
    <location>
        <begin position="28"/>
        <end position="201"/>
    </location>
</feature>
<evidence type="ECO:0000256" key="1">
    <source>
        <dbReference type="SAM" id="SignalP"/>
    </source>
</evidence>
<name>A0A8X8YHD9_SALSN</name>
<organism evidence="2">
    <name type="scientific">Salvia splendens</name>
    <name type="common">Scarlet sage</name>
    <dbReference type="NCBI Taxonomy" id="180675"/>
    <lineage>
        <taxon>Eukaryota</taxon>
        <taxon>Viridiplantae</taxon>
        <taxon>Streptophyta</taxon>
        <taxon>Embryophyta</taxon>
        <taxon>Tracheophyta</taxon>
        <taxon>Spermatophyta</taxon>
        <taxon>Magnoliopsida</taxon>
        <taxon>eudicotyledons</taxon>
        <taxon>Gunneridae</taxon>
        <taxon>Pentapetalae</taxon>
        <taxon>asterids</taxon>
        <taxon>lamiids</taxon>
        <taxon>Lamiales</taxon>
        <taxon>Lamiaceae</taxon>
        <taxon>Nepetoideae</taxon>
        <taxon>Mentheae</taxon>
        <taxon>Salviinae</taxon>
        <taxon>Salvia</taxon>
        <taxon>Salvia subgen. Calosphace</taxon>
        <taxon>core Calosphace</taxon>
    </lineage>
</organism>
<protein>
    <submittedName>
        <fullName evidence="2">Uncharacterized protein</fullName>
    </submittedName>
</protein>
<reference evidence="2" key="2">
    <citation type="submission" date="2020-08" db="EMBL/GenBank/DDBJ databases">
        <title>Plant Genome Project.</title>
        <authorList>
            <person name="Zhang R.-G."/>
        </authorList>
    </citation>
    <scope>NUCLEOTIDE SEQUENCE</scope>
    <source>
        <strain evidence="2">Huo1</strain>
        <tissue evidence="2">Leaf</tissue>
    </source>
</reference>
<dbReference type="Proteomes" id="UP000298416">
    <property type="component" value="Unassembled WGS sequence"/>
</dbReference>
<gene>
    <name evidence="2" type="ORF">SASPL_109924</name>
</gene>
<evidence type="ECO:0000313" key="2">
    <source>
        <dbReference type="EMBL" id="KAG6431839.1"/>
    </source>
</evidence>
<dbReference type="EMBL" id="PNBA02000003">
    <property type="protein sequence ID" value="KAG6431839.1"/>
    <property type="molecule type" value="Genomic_DNA"/>
</dbReference>
<keyword evidence="1" id="KW-0732">Signal</keyword>
<feature type="signal peptide" evidence="1">
    <location>
        <begin position="1"/>
        <end position="27"/>
    </location>
</feature>
<accession>A0A8X8YHD9</accession>
<proteinExistence type="predicted"/>
<dbReference type="AlphaFoldDB" id="A0A8X8YHD9"/>